<name>A0A3M0G2I7_9ACTN</name>
<accession>A0A3M0G2I7</accession>
<keyword evidence="6" id="KW-0547">Nucleotide-binding</keyword>
<dbReference type="AlphaFoldDB" id="A0A3M0G2I7"/>
<comment type="cofactor">
    <cofactor evidence="1">
        <name>Mg(2+)</name>
        <dbReference type="ChEBI" id="CHEBI:18420"/>
    </cofactor>
</comment>
<dbReference type="SUPFAM" id="SSF111331">
    <property type="entry name" value="NAD kinase/diacylglycerol kinase-like"/>
    <property type="match status" value="1"/>
</dbReference>
<dbReference type="Gene3D" id="3.40.50.10330">
    <property type="entry name" value="Probable inorganic polyphosphate/atp-NAD kinase, domain 1"/>
    <property type="match status" value="1"/>
</dbReference>
<dbReference type="SMART" id="SM00046">
    <property type="entry name" value="DAGKc"/>
    <property type="match status" value="1"/>
</dbReference>
<dbReference type="GO" id="GO:0005524">
    <property type="term" value="F:ATP binding"/>
    <property type="evidence" value="ECO:0007669"/>
    <property type="project" value="UniProtKB-KW"/>
</dbReference>
<keyword evidence="3" id="KW-0444">Lipid biosynthesis</keyword>
<evidence type="ECO:0000256" key="12">
    <source>
        <dbReference type="ARBA" id="ARBA00023264"/>
    </source>
</evidence>
<evidence type="ECO:0000256" key="3">
    <source>
        <dbReference type="ARBA" id="ARBA00022516"/>
    </source>
</evidence>
<evidence type="ECO:0000259" key="13">
    <source>
        <dbReference type="PROSITE" id="PS50146"/>
    </source>
</evidence>
<keyword evidence="10" id="KW-0443">Lipid metabolism</keyword>
<reference evidence="14 15" key="1">
    <citation type="submission" date="2018-10" db="EMBL/GenBank/DDBJ databases">
        <title>Tessaracoccus antarcticuss sp. nov., isolated from sediment.</title>
        <authorList>
            <person name="Zhou L.Y."/>
            <person name="Du Z.J."/>
        </authorList>
    </citation>
    <scope>NUCLEOTIDE SEQUENCE [LARGE SCALE GENOMIC DNA]</scope>
    <source>
        <strain evidence="14 15">JDX10</strain>
    </source>
</reference>
<dbReference type="GO" id="GO:0046872">
    <property type="term" value="F:metal ion binding"/>
    <property type="evidence" value="ECO:0007669"/>
    <property type="project" value="UniProtKB-KW"/>
</dbReference>
<protein>
    <submittedName>
        <fullName evidence="14">Diacylglycerol kinase family lipid kinase</fullName>
    </submittedName>
</protein>
<dbReference type="RefSeq" id="WP_121902104.1">
    <property type="nucleotide sequence ID" value="NZ_REFW01000003.1"/>
</dbReference>
<sequence length="315" mass="33231">MGELAKPRLYTLVVNEGSGGGRSGRELPKVARGLRDRLPTAEVQVITSCSWTDAEKLIRTAALSARPGDAVLVMGGDGMAHLGLNACAGTDATLGIIPAGTGNDFARGVGVPKDLPRAVDAICVGATRRVDLSHVSNEAYPSRYVGAVLSTGYDARVNRATNDISLRFGSLSYGWIALRELIHFSPLQYRIRIDGVLRIQEAMIVAVCNTGMFGGGMQISPQADPADGMLDVTIVDPVSRSTLLRLLPQMYSGNFARHPAVQQFRAREVEIAGDGLFCMGDGEELGDVPVTVTAAPGALKVFVDAAHSAAATVKQ</sequence>
<dbReference type="InterPro" id="IPR045540">
    <property type="entry name" value="YegS/DAGK_C"/>
</dbReference>
<organism evidence="14 15">
    <name type="scientific">Tessaracoccus antarcticus</name>
    <dbReference type="NCBI Taxonomy" id="2479848"/>
    <lineage>
        <taxon>Bacteria</taxon>
        <taxon>Bacillati</taxon>
        <taxon>Actinomycetota</taxon>
        <taxon>Actinomycetes</taxon>
        <taxon>Propionibacteriales</taxon>
        <taxon>Propionibacteriaceae</taxon>
        <taxon>Tessaracoccus</taxon>
    </lineage>
</organism>
<keyword evidence="9" id="KW-0460">Magnesium</keyword>
<keyword evidence="8" id="KW-0067">ATP-binding</keyword>
<evidence type="ECO:0000256" key="8">
    <source>
        <dbReference type="ARBA" id="ARBA00022840"/>
    </source>
</evidence>
<dbReference type="PROSITE" id="PS50146">
    <property type="entry name" value="DAGK"/>
    <property type="match status" value="1"/>
</dbReference>
<keyword evidence="4" id="KW-0808">Transferase</keyword>
<keyword evidence="5" id="KW-0479">Metal-binding</keyword>
<evidence type="ECO:0000256" key="4">
    <source>
        <dbReference type="ARBA" id="ARBA00022679"/>
    </source>
</evidence>
<evidence type="ECO:0000256" key="7">
    <source>
        <dbReference type="ARBA" id="ARBA00022777"/>
    </source>
</evidence>
<dbReference type="GO" id="GO:0005886">
    <property type="term" value="C:plasma membrane"/>
    <property type="evidence" value="ECO:0007669"/>
    <property type="project" value="TreeGrafter"/>
</dbReference>
<dbReference type="Proteomes" id="UP000275256">
    <property type="component" value="Unassembled WGS sequence"/>
</dbReference>
<dbReference type="PANTHER" id="PTHR12358">
    <property type="entry name" value="SPHINGOSINE KINASE"/>
    <property type="match status" value="1"/>
</dbReference>
<dbReference type="EMBL" id="REFW01000003">
    <property type="protein sequence ID" value="RMB58985.1"/>
    <property type="molecule type" value="Genomic_DNA"/>
</dbReference>
<evidence type="ECO:0000256" key="9">
    <source>
        <dbReference type="ARBA" id="ARBA00022842"/>
    </source>
</evidence>
<comment type="similarity">
    <text evidence="2">Belongs to the diacylglycerol/lipid kinase family.</text>
</comment>
<dbReference type="Pfam" id="PF19279">
    <property type="entry name" value="YegS_C"/>
    <property type="match status" value="1"/>
</dbReference>
<evidence type="ECO:0000313" key="15">
    <source>
        <dbReference type="Proteomes" id="UP000275256"/>
    </source>
</evidence>
<dbReference type="InterPro" id="IPR050187">
    <property type="entry name" value="Lipid_Phosphate_FormReg"/>
</dbReference>
<evidence type="ECO:0000256" key="6">
    <source>
        <dbReference type="ARBA" id="ARBA00022741"/>
    </source>
</evidence>
<dbReference type="InterPro" id="IPR001206">
    <property type="entry name" value="Diacylglycerol_kinase_cat_dom"/>
</dbReference>
<evidence type="ECO:0000256" key="5">
    <source>
        <dbReference type="ARBA" id="ARBA00022723"/>
    </source>
</evidence>
<dbReference type="PANTHER" id="PTHR12358:SF106">
    <property type="entry name" value="LIPID KINASE YEGS"/>
    <property type="match status" value="1"/>
</dbReference>
<evidence type="ECO:0000256" key="11">
    <source>
        <dbReference type="ARBA" id="ARBA00023209"/>
    </source>
</evidence>
<evidence type="ECO:0000256" key="2">
    <source>
        <dbReference type="ARBA" id="ARBA00005983"/>
    </source>
</evidence>
<proteinExistence type="inferred from homology"/>
<feature type="domain" description="DAGKc" evidence="13">
    <location>
        <begin position="5"/>
        <end position="139"/>
    </location>
</feature>
<evidence type="ECO:0000313" key="14">
    <source>
        <dbReference type="EMBL" id="RMB58985.1"/>
    </source>
</evidence>
<keyword evidence="11" id="KW-0594">Phospholipid biosynthesis</keyword>
<dbReference type="NCBIfam" id="TIGR00147">
    <property type="entry name" value="YegS/Rv2252/BmrU family lipid kinase"/>
    <property type="match status" value="1"/>
</dbReference>
<keyword evidence="12" id="KW-1208">Phospholipid metabolism</keyword>
<dbReference type="Pfam" id="PF00781">
    <property type="entry name" value="DAGK_cat"/>
    <property type="match status" value="1"/>
</dbReference>
<dbReference type="OrthoDB" id="142078at2"/>
<evidence type="ECO:0000256" key="10">
    <source>
        <dbReference type="ARBA" id="ARBA00023098"/>
    </source>
</evidence>
<keyword evidence="7 14" id="KW-0418">Kinase</keyword>
<dbReference type="InterPro" id="IPR016064">
    <property type="entry name" value="NAD/diacylglycerol_kinase_sf"/>
</dbReference>
<dbReference type="InterPro" id="IPR005218">
    <property type="entry name" value="Diacylglycerol/lipid_kinase"/>
</dbReference>
<evidence type="ECO:0000256" key="1">
    <source>
        <dbReference type="ARBA" id="ARBA00001946"/>
    </source>
</evidence>
<dbReference type="GO" id="GO:0008654">
    <property type="term" value="P:phospholipid biosynthetic process"/>
    <property type="evidence" value="ECO:0007669"/>
    <property type="project" value="UniProtKB-KW"/>
</dbReference>
<keyword evidence="15" id="KW-1185">Reference proteome</keyword>
<dbReference type="GO" id="GO:0016301">
    <property type="term" value="F:kinase activity"/>
    <property type="evidence" value="ECO:0007669"/>
    <property type="project" value="UniProtKB-KW"/>
</dbReference>
<dbReference type="Gene3D" id="2.60.200.40">
    <property type="match status" value="1"/>
</dbReference>
<comment type="caution">
    <text evidence="14">The sequence shown here is derived from an EMBL/GenBank/DDBJ whole genome shotgun (WGS) entry which is preliminary data.</text>
</comment>
<dbReference type="InterPro" id="IPR017438">
    <property type="entry name" value="ATP-NAD_kinase_N"/>
</dbReference>
<gene>
    <name evidence="14" type="ORF">EAX62_12890</name>
</gene>